<evidence type="ECO:0000313" key="4">
    <source>
        <dbReference type="Proteomes" id="UP000813824"/>
    </source>
</evidence>
<sequence>MDSLRISLTPAPGYCFKTTALSDVETRLTTAGTLRIQNATKVFVNIAWDQNVPPPPPASEEAIQRAIRLEEDTRDLSFKDVLKQEEEDWSVPVVVSEPRQDIDKAGNPSVVFDCVYNSSLKSRALRDAEFRAYLNELSLQRIELQTTASSVPSPASPNGLILSREIKTPNIASKGKLAKRSVLVPRKLYAAASVPIPGEAAKSLVEEVRTPESSTAGLEVKPAAAPKKGILKTPPKIEEVKALTPKKPTHKWTEESNKRCLILDVPNLTRAIHASSVLDVEPRRIIFSAPPLYSLDLDDVTGDELDVDGAKAEWRVKEGRLLVYV</sequence>
<comment type="similarity">
    <text evidence="1">Belongs to the PIH1 family.</text>
</comment>
<dbReference type="PANTHER" id="PTHR22997">
    <property type="entry name" value="PIH1 DOMAIN-CONTAINING PROTEIN 1"/>
    <property type="match status" value="1"/>
</dbReference>
<proteinExistence type="inferred from homology"/>
<dbReference type="InterPro" id="IPR012981">
    <property type="entry name" value="PIH1_N"/>
</dbReference>
<dbReference type="Pfam" id="PF08190">
    <property type="entry name" value="PIH1"/>
    <property type="match status" value="1"/>
</dbReference>
<dbReference type="GO" id="GO:0005737">
    <property type="term" value="C:cytoplasm"/>
    <property type="evidence" value="ECO:0007669"/>
    <property type="project" value="TreeGrafter"/>
</dbReference>
<comment type="caution">
    <text evidence="3">The sequence shown here is derived from an EMBL/GenBank/DDBJ whole genome shotgun (WGS) entry which is preliminary data.</text>
</comment>
<feature type="domain" description="PIH1 N-terminal" evidence="2">
    <location>
        <begin position="36"/>
        <end position="146"/>
    </location>
</feature>
<dbReference type="GO" id="GO:0006364">
    <property type="term" value="P:rRNA processing"/>
    <property type="evidence" value="ECO:0007669"/>
    <property type="project" value="TreeGrafter"/>
</dbReference>
<evidence type="ECO:0000313" key="3">
    <source>
        <dbReference type="EMBL" id="KAH8084919.1"/>
    </source>
</evidence>
<accession>A0A8K0XL12</accession>
<dbReference type="EMBL" id="JAEVFJ010000045">
    <property type="protein sequence ID" value="KAH8084919.1"/>
    <property type="molecule type" value="Genomic_DNA"/>
</dbReference>
<dbReference type="Proteomes" id="UP000813824">
    <property type="component" value="Unassembled WGS sequence"/>
</dbReference>
<dbReference type="GO" id="GO:1990904">
    <property type="term" value="C:ribonucleoprotein complex"/>
    <property type="evidence" value="ECO:0007669"/>
    <property type="project" value="TreeGrafter"/>
</dbReference>
<organism evidence="3 4">
    <name type="scientific">Cristinia sonorae</name>
    <dbReference type="NCBI Taxonomy" id="1940300"/>
    <lineage>
        <taxon>Eukaryota</taxon>
        <taxon>Fungi</taxon>
        <taxon>Dikarya</taxon>
        <taxon>Basidiomycota</taxon>
        <taxon>Agaricomycotina</taxon>
        <taxon>Agaricomycetes</taxon>
        <taxon>Agaricomycetidae</taxon>
        <taxon>Agaricales</taxon>
        <taxon>Pleurotineae</taxon>
        <taxon>Stephanosporaceae</taxon>
        <taxon>Cristinia</taxon>
    </lineage>
</organism>
<gene>
    <name evidence="3" type="ORF">BXZ70DRAFT_957492</name>
</gene>
<evidence type="ECO:0000259" key="2">
    <source>
        <dbReference type="Pfam" id="PF08190"/>
    </source>
</evidence>
<keyword evidence="4" id="KW-1185">Reference proteome</keyword>
<reference evidence="3" key="1">
    <citation type="journal article" date="2021" name="New Phytol.">
        <title>Evolutionary innovations through gain and loss of genes in the ectomycorrhizal Boletales.</title>
        <authorList>
            <person name="Wu G."/>
            <person name="Miyauchi S."/>
            <person name="Morin E."/>
            <person name="Kuo A."/>
            <person name="Drula E."/>
            <person name="Varga T."/>
            <person name="Kohler A."/>
            <person name="Feng B."/>
            <person name="Cao Y."/>
            <person name="Lipzen A."/>
            <person name="Daum C."/>
            <person name="Hundley H."/>
            <person name="Pangilinan J."/>
            <person name="Johnson J."/>
            <person name="Barry K."/>
            <person name="LaButti K."/>
            <person name="Ng V."/>
            <person name="Ahrendt S."/>
            <person name="Min B."/>
            <person name="Choi I.G."/>
            <person name="Park H."/>
            <person name="Plett J.M."/>
            <person name="Magnuson J."/>
            <person name="Spatafora J.W."/>
            <person name="Nagy L.G."/>
            <person name="Henrissat B."/>
            <person name="Grigoriev I.V."/>
            <person name="Yang Z.L."/>
            <person name="Xu J."/>
            <person name="Martin F.M."/>
        </authorList>
    </citation>
    <scope>NUCLEOTIDE SEQUENCE</scope>
    <source>
        <strain evidence="3">KKN 215</strain>
    </source>
</reference>
<dbReference type="InterPro" id="IPR050734">
    <property type="entry name" value="PIH1/Kintoun_subfamily"/>
</dbReference>
<dbReference type="GO" id="GO:0000492">
    <property type="term" value="P:box C/D snoRNP assembly"/>
    <property type="evidence" value="ECO:0007669"/>
    <property type="project" value="TreeGrafter"/>
</dbReference>
<dbReference type="OrthoDB" id="5135119at2759"/>
<name>A0A8K0XL12_9AGAR</name>
<dbReference type="GO" id="GO:0097255">
    <property type="term" value="C:R2TP complex"/>
    <property type="evidence" value="ECO:0007669"/>
    <property type="project" value="TreeGrafter"/>
</dbReference>
<dbReference type="AlphaFoldDB" id="A0A8K0XL12"/>
<dbReference type="PANTHER" id="PTHR22997:SF0">
    <property type="entry name" value="PIH1 DOMAIN-CONTAINING PROTEIN 1"/>
    <property type="match status" value="1"/>
</dbReference>
<protein>
    <recommendedName>
        <fullName evidence="2">PIH1 N-terminal domain-containing protein</fullName>
    </recommendedName>
</protein>
<evidence type="ECO:0000256" key="1">
    <source>
        <dbReference type="ARBA" id="ARBA00008511"/>
    </source>
</evidence>